<dbReference type="EMBL" id="JACIBU010000001">
    <property type="protein sequence ID" value="MBB3676665.1"/>
    <property type="molecule type" value="Genomic_DNA"/>
</dbReference>
<dbReference type="InterPro" id="IPR001279">
    <property type="entry name" value="Metallo-B-lactamas"/>
</dbReference>
<accession>A0A839Y1L0</accession>
<sequence>MSTADTNPYRGLLPDLPAFACTNCGHWQRWPAPGPQVCPVCADVRNALPEHGFEFVTPKQADELVTGFWRPTAVAGITEFGTEPRFGLDSRGWVIETDAGLVGFECAPWYTPEMLAELRRMSAAKGGFDVLAASHVHGYGALWQLQLELEPATVCVGVRDLEWTKAFRVTWPADDVLELAPDLTLHRTGGHFAGHSVLHDSRRGVLFCGDSLKVDLDADGNPVGLSAHKAFHAQIPLSHGELREYLAVVAELDFEAVATPFELVRGVTTDHVVHLVQRLLSGRPDAAPIALAEL</sequence>
<reference evidence="2 3" key="1">
    <citation type="submission" date="2020-08" db="EMBL/GenBank/DDBJ databases">
        <title>Sequencing the genomes of 1000 actinobacteria strains.</title>
        <authorList>
            <person name="Klenk H.-P."/>
        </authorList>
    </citation>
    <scope>NUCLEOTIDE SEQUENCE [LARGE SCALE GENOMIC DNA]</scope>
    <source>
        <strain evidence="2 3">DSM 16678</strain>
    </source>
</reference>
<dbReference type="RefSeq" id="WP_181428878.1">
    <property type="nucleotide sequence ID" value="NZ_JACIBU010000001.1"/>
</dbReference>
<evidence type="ECO:0000313" key="2">
    <source>
        <dbReference type="EMBL" id="MBB3676665.1"/>
    </source>
</evidence>
<name>A0A839Y1L0_9ACTN</name>
<dbReference type="PANTHER" id="PTHR36839:SF1">
    <property type="entry name" value="METALLO-BETA-LACTAMASE FAMILY PROTEIN (AFU_ORTHOLOGUE AFUA_5G12770)"/>
    <property type="match status" value="1"/>
</dbReference>
<protein>
    <recommendedName>
        <fullName evidence="1">Metallo-beta-lactamase domain-containing protein</fullName>
    </recommendedName>
</protein>
<dbReference type="Proteomes" id="UP000580718">
    <property type="component" value="Unassembled WGS sequence"/>
</dbReference>
<dbReference type="Pfam" id="PF00753">
    <property type="entry name" value="Lactamase_B"/>
    <property type="match status" value="1"/>
</dbReference>
<dbReference type="AlphaFoldDB" id="A0A839Y1L0"/>
<dbReference type="PANTHER" id="PTHR36839">
    <property type="entry name" value="METALLO-BETA-LACTAMASE FAMILY PROTEIN (AFU_ORTHOLOGUE AFUA_5G12770)"/>
    <property type="match status" value="1"/>
</dbReference>
<dbReference type="InterPro" id="IPR036866">
    <property type="entry name" value="RibonucZ/Hydroxyglut_hydro"/>
</dbReference>
<gene>
    <name evidence="2" type="ORF">FHX36_002400</name>
</gene>
<feature type="domain" description="Metallo-beta-lactamase" evidence="1">
    <location>
        <begin position="162"/>
        <end position="244"/>
    </location>
</feature>
<evidence type="ECO:0000259" key="1">
    <source>
        <dbReference type="Pfam" id="PF00753"/>
    </source>
</evidence>
<organism evidence="2 3">
    <name type="scientific">Modestobacter versicolor</name>
    <dbReference type="NCBI Taxonomy" id="429133"/>
    <lineage>
        <taxon>Bacteria</taxon>
        <taxon>Bacillati</taxon>
        <taxon>Actinomycetota</taxon>
        <taxon>Actinomycetes</taxon>
        <taxon>Geodermatophilales</taxon>
        <taxon>Geodermatophilaceae</taxon>
        <taxon>Modestobacter</taxon>
    </lineage>
</organism>
<proteinExistence type="predicted"/>
<dbReference type="Gene3D" id="3.60.15.10">
    <property type="entry name" value="Ribonuclease Z/Hydroxyacylglutathione hydrolase-like"/>
    <property type="match status" value="1"/>
</dbReference>
<dbReference type="SUPFAM" id="SSF56281">
    <property type="entry name" value="Metallo-hydrolase/oxidoreductase"/>
    <property type="match status" value="1"/>
</dbReference>
<evidence type="ECO:0000313" key="3">
    <source>
        <dbReference type="Proteomes" id="UP000580718"/>
    </source>
</evidence>
<comment type="caution">
    <text evidence="2">The sequence shown here is derived from an EMBL/GenBank/DDBJ whole genome shotgun (WGS) entry which is preliminary data.</text>
</comment>